<comment type="similarity">
    <text evidence="1">Belongs to the short-chain dehydrogenases/reductases (SDR) family.</text>
</comment>
<dbReference type="Gene3D" id="3.40.50.720">
    <property type="entry name" value="NAD(P)-binding Rossmann-like Domain"/>
    <property type="match status" value="1"/>
</dbReference>
<reference evidence="4" key="1">
    <citation type="journal article" date="2019" name="Int. J. Syst. Evol. Microbiol.">
        <title>The Global Catalogue of Microorganisms (GCM) 10K type strain sequencing project: providing services to taxonomists for standard genome sequencing and annotation.</title>
        <authorList>
            <consortium name="The Broad Institute Genomics Platform"/>
            <consortium name="The Broad Institute Genome Sequencing Center for Infectious Disease"/>
            <person name="Wu L."/>
            <person name="Ma J."/>
        </authorList>
    </citation>
    <scope>NUCLEOTIDE SEQUENCE [LARGE SCALE GENOMIC DNA]</scope>
    <source>
        <strain evidence="4">JCM 32105</strain>
    </source>
</reference>
<dbReference type="PANTHER" id="PTHR48107">
    <property type="entry name" value="NADPH-DEPENDENT ALDEHYDE REDUCTASE-LIKE PROTEIN, CHLOROPLASTIC-RELATED"/>
    <property type="match status" value="1"/>
</dbReference>
<name>A0ABP8N6R1_9BACT</name>
<organism evidence="3 4">
    <name type="scientific">Nemorincola caseinilytica</name>
    <dbReference type="NCBI Taxonomy" id="2054315"/>
    <lineage>
        <taxon>Bacteria</taxon>
        <taxon>Pseudomonadati</taxon>
        <taxon>Bacteroidota</taxon>
        <taxon>Chitinophagia</taxon>
        <taxon>Chitinophagales</taxon>
        <taxon>Chitinophagaceae</taxon>
        <taxon>Nemorincola</taxon>
    </lineage>
</organism>
<dbReference type="InterPro" id="IPR002347">
    <property type="entry name" value="SDR_fam"/>
</dbReference>
<dbReference type="PRINTS" id="PR00080">
    <property type="entry name" value="SDRFAMILY"/>
</dbReference>
<dbReference type="Proteomes" id="UP001500067">
    <property type="component" value="Unassembled WGS sequence"/>
</dbReference>
<dbReference type="NCBIfam" id="NF005559">
    <property type="entry name" value="PRK07231.1"/>
    <property type="match status" value="1"/>
</dbReference>
<dbReference type="SUPFAM" id="SSF51735">
    <property type="entry name" value="NAD(P)-binding Rossmann-fold domains"/>
    <property type="match status" value="1"/>
</dbReference>
<gene>
    <name evidence="3" type="ORF">GCM10023093_03400</name>
</gene>
<dbReference type="PANTHER" id="PTHR48107:SF16">
    <property type="entry name" value="NADPH-DEPENDENT ALDEHYDE REDUCTASE 1, CHLOROPLASTIC"/>
    <property type="match status" value="1"/>
</dbReference>
<keyword evidence="4" id="KW-1185">Reference proteome</keyword>
<evidence type="ECO:0000313" key="3">
    <source>
        <dbReference type="EMBL" id="GAA4460546.1"/>
    </source>
</evidence>
<dbReference type="Pfam" id="PF13561">
    <property type="entry name" value="adh_short_C2"/>
    <property type="match status" value="1"/>
</dbReference>
<evidence type="ECO:0000256" key="1">
    <source>
        <dbReference type="ARBA" id="ARBA00006484"/>
    </source>
</evidence>
<dbReference type="EMBL" id="BAABFA010000004">
    <property type="protein sequence ID" value="GAA4460546.1"/>
    <property type="molecule type" value="Genomic_DNA"/>
</dbReference>
<evidence type="ECO:0000256" key="2">
    <source>
        <dbReference type="ARBA" id="ARBA00023002"/>
    </source>
</evidence>
<accession>A0ABP8N6R1</accession>
<comment type="caution">
    <text evidence="3">The sequence shown here is derived from an EMBL/GenBank/DDBJ whole genome shotgun (WGS) entry which is preliminary data.</text>
</comment>
<dbReference type="RefSeq" id="WP_345077582.1">
    <property type="nucleotide sequence ID" value="NZ_BAABFA010000004.1"/>
</dbReference>
<dbReference type="PRINTS" id="PR00081">
    <property type="entry name" value="GDHRDH"/>
</dbReference>
<evidence type="ECO:0000313" key="4">
    <source>
        <dbReference type="Proteomes" id="UP001500067"/>
    </source>
</evidence>
<proteinExistence type="inferred from homology"/>
<dbReference type="PROSITE" id="PS00061">
    <property type="entry name" value="ADH_SHORT"/>
    <property type="match status" value="1"/>
</dbReference>
<sequence length="274" mass="30095">MSANKKKTFWKELDVPVIRPGYKGTDKLKDRIAIITGGDSGIGRSVAMHFAREGADIAIVYLQSDGDAKETEELITAEGRQCLLLKGDLAGEAFCRKVVERTAKHFGRIDILVNNAGMHQEDKKVEGISRKQLVRTFEVNLFPFFYLCRFAMPHMPRGGCIINTASVVAYRGSEHLMDYSATKGAVVSFTRSLAKNLAAKKIRVNEVAPGPIWTPLVIEAFDAAHLKQFGKDTPMGRAGYPYEVAPAYVYLACDDSTYVTGQTLHVNGGDMVTG</sequence>
<dbReference type="InterPro" id="IPR020904">
    <property type="entry name" value="Sc_DH/Rdtase_CS"/>
</dbReference>
<protein>
    <submittedName>
        <fullName evidence="3">SDR family oxidoreductase</fullName>
    </submittedName>
</protein>
<keyword evidence="2" id="KW-0560">Oxidoreductase</keyword>
<dbReference type="InterPro" id="IPR036291">
    <property type="entry name" value="NAD(P)-bd_dom_sf"/>
</dbReference>